<protein>
    <submittedName>
        <fullName evidence="2">Uncharacterized protein</fullName>
    </submittedName>
</protein>
<evidence type="ECO:0000313" key="1">
    <source>
        <dbReference type="Proteomes" id="UP001652660"/>
    </source>
</evidence>
<keyword evidence="1" id="KW-1185">Reference proteome</keyword>
<sequence>MDFLQFMMETGVSDAGFSDSNYTWCNNRLNDKPKPFRFLNVWTTRAGLLDVIRKGWPRELAGPPLGVLASKLRIIKQILKGWSRETFGDIFQAMKEAERAVMEAEMVQEHDSSDQALCGLNEAREQLRTTLAIEEGFWRQKARVKWLKDGDCNSKYFHAVVAERRSKAILHQI</sequence>
<evidence type="ECO:0000313" key="2">
    <source>
        <dbReference type="RefSeq" id="XP_071939951.1"/>
    </source>
</evidence>
<gene>
    <name evidence="2" type="primary">LOC140038480</name>
</gene>
<dbReference type="Proteomes" id="UP001652660">
    <property type="component" value="Chromosome 3e"/>
</dbReference>
<accession>A0ABM4X7D6</accession>
<dbReference type="GeneID" id="140038480"/>
<reference evidence="2" key="1">
    <citation type="submission" date="2025-08" db="UniProtKB">
        <authorList>
            <consortium name="RefSeq"/>
        </authorList>
    </citation>
    <scope>IDENTIFICATION</scope>
    <source>
        <tissue evidence="2">Leaves</tissue>
    </source>
</reference>
<organism evidence="1 2">
    <name type="scientific">Coffea arabica</name>
    <name type="common">Arabian coffee</name>
    <dbReference type="NCBI Taxonomy" id="13443"/>
    <lineage>
        <taxon>Eukaryota</taxon>
        <taxon>Viridiplantae</taxon>
        <taxon>Streptophyta</taxon>
        <taxon>Embryophyta</taxon>
        <taxon>Tracheophyta</taxon>
        <taxon>Spermatophyta</taxon>
        <taxon>Magnoliopsida</taxon>
        <taxon>eudicotyledons</taxon>
        <taxon>Gunneridae</taxon>
        <taxon>Pentapetalae</taxon>
        <taxon>asterids</taxon>
        <taxon>lamiids</taxon>
        <taxon>Gentianales</taxon>
        <taxon>Rubiaceae</taxon>
        <taxon>Ixoroideae</taxon>
        <taxon>Gardenieae complex</taxon>
        <taxon>Bertiereae - Coffeeae clade</taxon>
        <taxon>Coffeeae</taxon>
        <taxon>Coffea</taxon>
    </lineage>
</organism>
<proteinExistence type="predicted"/>
<name>A0ABM4X7D6_COFAR</name>
<dbReference type="RefSeq" id="XP_071939951.1">
    <property type="nucleotide sequence ID" value="XM_072083850.1"/>
</dbReference>